<proteinExistence type="predicted"/>
<dbReference type="AlphaFoldDB" id="A0A0V0GUF1"/>
<protein>
    <submittedName>
        <fullName evidence="2">Putative ovule protein</fullName>
    </submittedName>
</protein>
<dbReference type="EMBL" id="GEDG01030776">
    <property type="protein sequence ID" value="JAP11742.1"/>
    <property type="molecule type" value="Transcribed_RNA"/>
</dbReference>
<keyword evidence="1" id="KW-1133">Transmembrane helix</keyword>
<evidence type="ECO:0000256" key="1">
    <source>
        <dbReference type="SAM" id="Phobius"/>
    </source>
</evidence>
<organism evidence="2">
    <name type="scientific">Solanum chacoense</name>
    <name type="common">Chaco potato</name>
    <dbReference type="NCBI Taxonomy" id="4108"/>
    <lineage>
        <taxon>Eukaryota</taxon>
        <taxon>Viridiplantae</taxon>
        <taxon>Streptophyta</taxon>
        <taxon>Embryophyta</taxon>
        <taxon>Tracheophyta</taxon>
        <taxon>Spermatophyta</taxon>
        <taxon>Magnoliopsida</taxon>
        <taxon>eudicotyledons</taxon>
        <taxon>Gunneridae</taxon>
        <taxon>Pentapetalae</taxon>
        <taxon>asterids</taxon>
        <taxon>lamiids</taxon>
        <taxon>Solanales</taxon>
        <taxon>Solanaceae</taxon>
        <taxon>Solanoideae</taxon>
        <taxon>Solaneae</taxon>
        <taxon>Solanum</taxon>
    </lineage>
</organism>
<sequence>MKISDWIFGLLFLFIINALSFYQLYVLAEIFNQNRPLYCLYIFLANACLNDFKTRGRDDPNGSKI</sequence>
<evidence type="ECO:0000313" key="2">
    <source>
        <dbReference type="EMBL" id="JAP11742.1"/>
    </source>
</evidence>
<feature type="transmembrane region" description="Helical" evidence="1">
    <location>
        <begin position="6"/>
        <end position="28"/>
    </location>
</feature>
<keyword evidence="1" id="KW-0472">Membrane</keyword>
<name>A0A0V0GUF1_SOLCH</name>
<keyword evidence="1" id="KW-0812">Transmembrane</keyword>
<reference evidence="2" key="1">
    <citation type="submission" date="2015-12" db="EMBL/GenBank/DDBJ databases">
        <title>Gene expression during late stages of embryo sac development: a critical building block for successful pollen-pistil interactions.</title>
        <authorList>
            <person name="Liu Y."/>
            <person name="Joly V."/>
            <person name="Sabar M."/>
            <person name="Matton D.P."/>
        </authorList>
    </citation>
    <scope>NUCLEOTIDE SEQUENCE</scope>
</reference>
<accession>A0A0V0GUF1</accession>